<dbReference type="Gene3D" id="3.30.1330.10">
    <property type="entry name" value="PurM-like, N-terminal domain"/>
    <property type="match status" value="2"/>
</dbReference>
<feature type="binding site" evidence="8">
    <location>
        <position position="348"/>
    </location>
    <ligand>
        <name>Mg(2+)</name>
        <dbReference type="ChEBI" id="CHEBI:18420"/>
        <label>2</label>
    </ligand>
</feature>
<evidence type="ECO:0000259" key="10">
    <source>
        <dbReference type="Pfam" id="PF02769"/>
    </source>
</evidence>
<dbReference type="UniPathway" id="UPA00074">
    <property type="reaction ID" value="UER00128"/>
</dbReference>
<feature type="domain" description="PurM-like C-terminal" evidence="10">
    <location>
        <begin position="451"/>
        <end position="599"/>
    </location>
</feature>
<gene>
    <name evidence="8 12" type="primary">purL</name>
    <name evidence="12" type="ORF">EMUCRT_0464</name>
</gene>
<feature type="binding site" evidence="8">
    <location>
        <begin position="557"/>
        <end position="559"/>
    </location>
    <ligand>
        <name>substrate</name>
    </ligand>
</feature>
<comment type="catalytic activity">
    <reaction evidence="8">
        <text>N(2)-formyl-N(1)-(5-phospho-beta-D-ribosyl)glycinamide + L-glutamine + ATP + H2O = 2-formamido-N(1)-(5-O-phospho-beta-D-ribosyl)acetamidine + L-glutamate + ADP + phosphate + H(+)</text>
        <dbReference type="Rhea" id="RHEA:17129"/>
        <dbReference type="ChEBI" id="CHEBI:15377"/>
        <dbReference type="ChEBI" id="CHEBI:15378"/>
        <dbReference type="ChEBI" id="CHEBI:29985"/>
        <dbReference type="ChEBI" id="CHEBI:30616"/>
        <dbReference type="ChEBI" id="CHEBI:43474"/>
        <dbReference type="ChEBI" id="CHEBI:58359"/>
        <dbReference type="ChEBI" id="CHEBI:147286"/>
        <dbReference type="ChEBI" id="CHEBI:147287"/>
        <dbReference type="ChEBI" id="CHEBI:456216"/>
        <dbReference type="EC" id="6.3.5.3"/>
    </reaction>
</comment>
<evidence type="ECO:0000256" key="4">
    <source>
        <dbReference type="ARBA" id="ARBA00022741"/>
    </source>
</evidence>
<accession>A0A0F3NBU1</accession>
<dbReference type="InterPro" id="IPR041609">
    <property type="entry name" value="PurL_linker"/>
</dbReference>
<feature type="domain" description="PurM-like N-terminal" evidence="9">
    <location>
        <begin position="306"/>
        <end position="434"/>
    </location>
</feature>
<feature type="binding site" evidence="8">
    <location>
        <position position="789"/>
    </location>
    <ligand>
        <name>substrate</name>
    </ligand>
</feature>
<dbReference type="Pfam" id="PF18072">
    <property type="entry name" value="FGAR-AT_linker"/>
    <property type="match status" value="1"/>
</dbReference>
<dbReference type="PATRIC" id="fig|1359167.3.peg.449"/>
<feature type="binding site" evidence="8">
    <location>
        <position position="324"/>
    </location>
    <ligand>
        <name>Mg(2+)</name>
        <dbReference type="ChEBI" id="CHEBI:18420"/>
        <label>1</label>
    </ligand>
</feature>
<evidence type="ECO:0000256" key="1">
    <source>
        <dbReference type="ARBA" id="ARBA00022490"/>
    </source>
</evidence>
<comment type="subunit">
    <text evidence="8">Monomer. Part of the FGAM synthase complex composed of 1 PurL, 1 PurQ and 2 PurS subunits.</text>
</comment>
<feature type="active site" evidence="8">
    <location>
        <position position="266"/>
    </location>
</feature>
<keyword evidence="2 8" id="KW-0436">Ligase</keyword>
<evidence type="ECO:0000313" key="12">
    <source>
        <dbReference type="EMBL" id="KJV65520.1"/>
    </source>
</evidence>
<feature type="domain" description="PurM-like C-terminal" evidence="10">
    <location>
        <begin position="834"/>
        <end position="979"/>
    </location>
</feature>
<evidence type="ECO:0000313" key="13">
    <source>
        <dbReference type="Proteomes" id="UP000033546"/>
    </source>
</evidence>
<evidence type="ECO:0000256" key="2">
    <source>
        <dbReference type="ARBA" id="ARBA00022598"/>
    </source>
</evidence>
<dbReference type="Gene3D" id="3.90.650.10">
    <property type="entry name" value="PurM-like C-terminal domain"/>
    <property type="match status" value="2"/>
</dbReference>
<dbReference type="RefSeq" id="WP_045804812.1">
    <property type="nucleotide sequence ID" value="NZ_LANU01000002.1"/>
</dbReference>
<dbReference type="EMBL" id="LANU01000002">
    <property type="protein sequence ID" value="KJV65520.1"/>
    <property type="molecule type" value="Genomic_DNA"/>
</dbReference>
<sequence>MIIRIGVADKVLPENYTSNDVMVYTINVQHNLDSAIIHKIGSALTNPITQQFFAFIYDNIELNYKEVTTNTNYNLLNTFKANWSLERCFLPRVTDNVGNTTKCIINEMLEYKTAVDVLTSKVTFGQGPIPQEEDILKLFNPLIEYCKLSFAKGETFKVRFFGNKQISNLNNIYTDSSTCNSIFPIPYVKYEDLFPQDKKQNTYVTSVDLNIQDHELIQISRHGINGRGALNLSLEAMQVIQAYFKKIQRNPNDIELETLAQTWSEHCKHNIFSSPIDEITDGLYKHYIKRATYEINSEICISTFSDNAGAIVFDDDFIIADKVETHNSPSALDPFGGAITGILGVNRDIIGFGKGAKPILNAYYFCFSESDEELYRDKSCTVKTLSSNTIMDGVIKGVNSGGNCSGIPTSLGSVYFDDRFRSKPLVFVGCTGIMPRIINNSLSHLKSPNNGDYIVIAGGRTGKDGIHGATFSSNALTEHNSNSTAVQIGDPITQKKLSDAIIKEARDLGLYNAITDNGAGGLSSSVGEMGHSGFTVELDKVLLKHDNMLPWEIWVSESQERMTFAVSPSKFPTFEKVMKKHDVEISIIGEFNNSNKAVVLYNGSIIMDIDIDFLHNGVPKTHLRTSTWLKTTESIPISHQKCDKPLEIELNEIVQRMNICSKEFISLQYDHEVQGTSVIKPIQGIGRVNGDATVIRPILSSKRGIVKSHGLGSSYGEISTYHMAACAIDTAIRNYVTIGGNFHHLALLDNFCWCDSTNPQRLWQLKNAARACYDYATTFRTPFISGKDSMFNDFKGYNSKGEQINISAPPSLLISTLGIIENIENAVTLDVKNPGDLIYILGTTYDELGGSEYQKYSGIGNNNVPQVHAEHAKKLYTSYNKAINANLIASAIAVNLGGMIISLVKSLIGGQLGAEISLSSIPTCNIKNNDLKEKVILFSESQSRILVTIGKHNKQEFESIFKEIPHANIGKITSTNTLIIEDIHSIDLNTLEQSYKKFSNMKIQSYRNVAHT</sequence>
<dbReference type="Proteomes" id="UP000033546">
    <property type="component" value="Unassembled WGS sequence"/>
</dbReference>
<dbReference type="GO" id="GO:0000287">
    <property type="term" value="F:magnesium ion binding"/>
    <property type="evidence" value="ECO:0007669"/>
    <property type="project" value="UniProtKB-UniRule"/>
</dbReference>
<keyword evidence="3 8" id="KW-0479">Metal-binding</keyword>
<comment type="function">
    <text evidence="8">Part of the phosphoribosylformylglycinamidine synthase complex involved in the purines biosynthetic pathway. Catalyzes the ATP-dependent conversion of formylglycinamide ribonucleotide (FGAR) and glutamine to yield formylglycinamidine ribonucleotide (FGAM) and glutamate. The FGAM synthase complex is composed of three subunits. PurQ produces an ammonia molecule by converting glutamine to glutamate. PurL transfers the ammonia molecule to FGAR to form FGAM in an ATP-dependent manner. PurS interacts with PurQ and PurL and is thought to assist in the transfer of the ammonia molecule from PurQ to PurL.</text>
</comment>
<dbReference type="SUPFAM" id="SSF55326">
    <property type="entry name" value="PurM N-terminal domain-like"/>
    <property type="match status" value="2"/>
</dbReference>
<organism evidence="12 13">
    <name type="scientific">Ehrlichia cf. muris str. EmCRT</name>
    <dbReference type="NCBI Taxonomy" id="1359167"/>
    <lineage>
        <taxon>Bacteria</taxon>
        <taxon>Pseudomonadati</taxon>
        <taxon>Pseudomonadota</taxon>
        <taxon>Alphaproteobacteria</taxon>
        <taxon>Rickettsiales</taxon>
        <taxon>Anaplasmataceae</taxon>
        <taxon>Ehrlichia</taxon>
    </lineage>
</organism>
<evidence type="ECO:0000256" key="3">
    <source>
        <dbReference type="ARBA" id="ARBA00022723"/>
    </source>
</evidence>
<dbReference type="Pfam" id="PF02769">
    <property type="entry name" value="AIRS_C"/>
    <property type="match status" value="2"/>
</dbReference>
<dbReference type="GO" id="GO:0005524">
    <property type="term" value="F:ATP binding"/>
    <property type="evidence" value="ECO:0007669"/>
    <property type="project" value="UniProtKB-UniRule"/>
</dbReference>
<feature type="binding site" evidence="8">
    <location>
        <position position="516"/>
    </location>
    <ligand>
        <name>Mg(2+)</name>
        <dbReference type="ChEBI" id="CHEBI:18420"/>
        <label>2</label>
    </ligand>
</feature>
<dbReference type="PANTHER" id="PTHR43555">
    <property type="entry name" value="PHOSPHORIBOSYLFORMYLGLYCINAMIDINE SYNTHASE SUBUNIT PURL"/>
    <property type="match status" value="1"/>
</dbReference>
<comment type="similarity">
    <text evidence="8">Belongs to the FGAMS family.</text>
</comment>
<evidence type="ECO:0000256" key="7">
    <source>
        <dbReference type="ARBA" id="ARBA00022842"/>
    </source>
</evidence>
<keyword evidence="4 8" id="KW-0547">Nucleotide-binding</keyword>
<dbReference type="CDD" id="cd02204">
    <property type="entry name" value="PurL_repeat2"/>
    <property type="match status" value="1"/>
</dbReference>
<dbReference type="EC" id="6.3.5.3" evidence="8"/>
<evidence type="ECO:0000256" key="8">
    <source>
        <dbReference type="HAMAP-Rule" id="MF_00420"/>
    </source>
</evidence>
<feature type="binding site" evidence="8">
    <location>
        <position position="322"/>
    </location>
    <ligand>
        <name>ATP</name>
        <dbReference type="ChEBI" id="CHEBI:30616"/>
    </ligand>
</feature>
<dbReference type="InterPro" id="IPR036921">
    <property type="entry name" value="PurM-like_N_sf"/>
</dbReference>
<dbReference type="InterPro" id="IPR010074">
    <property type="entry name" value="PRibForGlyAmidine_synth_PurL"/>
</dbReference>
<keyword evidence="1 8" id="KW-0963">Cytoplasm</keyword>
<feature type="binding site" evidence="8">
    <location>
        <position position="786"/>
    </location>
    <ligand>
        <name>ATP</name>
        <dbReference type="ChEBI" id="CHEBI:30616"/>
    </ligand>
</feature>
<dbReference type="GO" id="GO:0005737">
    <property type="term" value="C:cytoplasm"/>
    <property type="evidence" value="ECO:0007669"/>
    <property type="project" value="UniProtKB-SubCell"/>
</dbReference>
<dbReference type="PANTHER" id="PTHR43555:SF1">
    <property type="entry name" value="PHOSPHORIBOSYLFORMYLGLYCINAMIDINE SYNTHASE SUBUNIT PURL"/>
    <property type="match status" value="1"/>
</dbReference>
<dbReference type="CDD" id="cd02203">
    <property type="entry name" value="PurL_repeat1"/>
    <property type="match status" value="1"/>
</dbReference>
<proteinExistence type="inferred from homology"/>
<dbReference type="Pfam" id="PF00586">
    <property type="entry name" value="AIRS"/>
    <property type="match status" value="1"/>
</dbReference>
<name>A0A0F3NBU1_9RICK</name>
<reference evidence="12 13" key="1">
    <citation type="submission" date="2015-02" db="EMBL/GenBank/DDBJ databases">
        <title>Genome Sequencing of Rickettsiales.</title>
        <authorList>
            <person name="Daugherty S.C."/>
            <person name="Su Q."/>
            <person name="Abolude K."/>
            <person name="Beier-Sexton M."/>
            <person name="Carlyon J.A."/>
            <person name="Carter R."/>
            <person name="Day N.P."/>
            <person name="Dumler S.J."/>
            <person name="Dyachenko V."/>
            <person name="Godinez A."/>
            <person name="Kurtti T.J."/>
            <person name="Lichay M."/>
            <person name="Mullins K.E."/>
            <person name="Ott S."/>
            <person name="Pappas-Brown V."/>
            <person name="Paris D.H."/>
            <person name="Patel P."/>
            <person name="Richards A.L."/>
            <person name="Sadzewicz L."/>
            <person name="Sears K."/>
            <person name="Seidman D."/>
            <person name="Sengamalay N."/>
            <person name="Stenos J."/>
            <person name="Tallon L.J."/>
            <person name="Vincent G."/>
            <person name="Fraser C.M."/>
            <person name="Munderloh U."/>
            <person name="Dunning-Hotopp J.C."/>
        </authorList>
    </citation>
    <scope>NUCLEOTIDE SEQUENCE [LARGE SCALE GENOMIC DNA]</scope>
    <source>
        <strain evidence="12 13">EmCRT</strain>
    </source>
</reference>
<keyword evidence="5 8" id="KW-0658">Purine biosynthesis</keyword>
<dbReference type="HAMAP" id="MF_00420">
    <property type="entry name" value="PurL_2"/>
    <property type="match status" value="1"/>
</dbReference>
<comment type="subcellular location">
    <subcellularLocation>
        <location evidence="8">Cytoplasm</location>
    </subcellularLocation>
</comment>
<evidence type="ECO:0000259" key="11">
    <source>
        <dbReference type="Pfam" id="PF18072"/>
    </source>
</evidence>
<comment type="pathway">
    <text evidence="8">Purine metabolism; IMP biosynthesis via de novo pathway; 5-amino-1-(5-phospho-D-ribosyl)imidazole from N(2)-formyl-N(1)-(5-phospho-D-ribosyl)glycinamide: step 1/2.</text>
</comment>
<keyword evidence="6 8" id="KW-0067">ATP-binding</keyword>
<dbReference type="GO" id="GO:0006189">
    <property type="term" value="P:'de novo' IMP biosynthetic process"/>
    <property type="evidence" value="ECO:0007669"/>
    <property type="project" value="UniProtKB-UniRule"/>
</dbReference>
<feature type="binding site" evidence="8">
    <location>
        <position position="347"/>
    </location>
    <ligand>
        <name>substrate</name>
    </ligand>
</feature>
<dbReference type="NCBIfam" id="TIGR01736">
    <property type="entry name" value="FGAM_synth_II"/>
    <property type="match status" value="1"/>
</dbReference>
<dbReference type="SUPFAM" id="SSF56042">
    <property type="entry name" value="PurM C-terminal domain-like"/>
    <property type="match status" value="2"/>
</dbReference>
<comment type="caution">
    <text evidence="8">Lacks conserved residue(s) required for the propagation of feature annotation.</text>
</comment>
<dbReference type="AlphaFoldDB" id="A0A0F3NBU1"/>
<protein>
    <recommendedName>
        <fullName evidence="8">Phosphoribosylformylglycinamidine synthase subunit PurL</fullName>
        <shortName evidence="8">FGAM synthase</shortName>
        <ecNumber evidence="8">6.3.5.3</ecNumber>
    </recommendedName>
    <alternativeName>
        <fullName evidence="8">Formylglycinamide ribonucleotide amidotransferase subunit II</fullName>
        <shortName evidence="8">FGAR amidotransferase II</shortName>
        <shortName evidence="8">FGAR-AT II</shortName>
    </alternativeName>
    <alternativeName>
        <fullName evidence="8">Glutamine amidotransferase PurL</fullName>
    </alternativeName>
    <alternativeName>
        <fullName evidence="8">Phosphoribosylformylglycinamidine synthase subunit II</fullName>
    </alternativeName>
</protein>
<feature type="domain" description="Phosphoribosylformylglycinamidine synthase linker" evidence="11">
    <location>
        <begin position="227"/>
        <end position="269"/>
    </location>
</feature>
<feature type="binding site" evidence="8">
    <location>
        <position position="487"/>
    </location>
    <ligand>
        <name>substrate</name>
    </ligand>
</feature>
<evidence type="ECO:0000259" key="9">
    <source>
        <dbReference type="Pfam" id="PF00586"/>
    </source>
</evidence>
<keyword evidence="7 8" id="KW-0460">Magnesium</keyword>
<feature type="active site" description="Proton acceptor" evidence="8">
    <location>
        <position position="326"/>
    </location>
</feature>
<evidence type="ECO:0000256" key="6">
    <source>
        <dbReference type="ARBA" id="ARBA00022840"/>
    </source>
</evidence>
<feature type="binding site" evidence="8">
    <location>
        <position position="749"/>
    </location>
    <ligand>
        <name>ATP</name>
        <dbReference type="ChEBI" id="CHEBI:30616"/>
    </ligand>
</feature>
<comment type="caution">
    <text evidence="12">The sequence shown here is derived from an EMBL/GenBank/DDBJ whole genome shotgun (WGS) entry which is preliminary data.</text>
</comment>
<dbReference type="InterPro" id="IPR010918">
    <property type="entry name" value="PurM-like_C_dom"/>
</dbReference>
<evidence type="ECO:0000256" key="5">
    <source>
        <dbReference type="ARBA" id="ARBA00022755"/>
    </source>
</evidence>
<dbReference type="InterPro" id="IPR036676">
    <property type="entry name" value="PurM-like_C_sf"/>
</dbReference>
<dbReference type="GO" id="GO:0004642">
    <property type="term" value="F:phosphoribosylformylglycinamidine synthase activity"/>
    <property type="evidence" value="ECO:0007669"/>
    <property type="project" value="UniProtKB-UniRule"/>
</dbReference>
<dbReference type="InterPro" id="IPR016188">
    <property type="entry name" value="PurM-like_N"/>
</dbReference>